<dbReference type="Gene3D" id="3.40.1350.10">
    <property type="match status" value="1"/>
</dbReference>
<dbReference type="EMBL" id="VMHM01000002">
    <property type="protein sequence ID" value="TSK05510.1"/>
    <property type="molecule type" value="Genomic_DNA"/>
</dbReference>
<dbReference type="AlphaFoldDB" id="A0A556SWJ8"/>
<sequence length="302" mass="35320">MQIFSNKKQSLILLKEKPFKLEKEIQTLFENNLEMIGNLTFVKSEFRIKDYRIDTLAYDEESKSFVIIEYKRDRNLSVIDQGVTYLNLMLDYQADFIVEYNESCQANLKRNEIDWSQSKIIFVSPAFTDYQKQSTNFKDLAIELWEIKRFENDMITINPIKRSKSAPSIKQIQHTQNSPLDKVTKELIVYDEDTHLKDKNDEVSELYDSFKNAILALSADIEICPKKLYIAFKKGKNNIVSIHLQNRSLKLWFNAKKGNLDDPKKLTKDVSNVGHWSTGDYELTVSDTNNLEYIMSLVKQIL</sequence>
<accession>A0A556SWJ8</accession>
<protein>
    <recommendedName>
        <fullName evidence="1">DUF5655 domain-containing protein</fullName>
    </recommendedName>
</protein>
<evidence type="ECO:0000313" key="3">
    <source>
        <dbReference type="Proteomes" id="UP000319483"/>
    </source>
</evidence>
<evidence type="ECO:0000313" key="2">
    <source>
        <dbReference type="EMBL" id="TSK05510.1"/>
    </source>
</evidence>
<evidence type="ECO:0000259" key="1">
    <source>
        <dbReference type="Pfam" id="PF18899"/>
    </source>
</evidence>
<dbReference type="GO" id="GO:0003676">
    <property type="term" value="F:nucleic acid binding"/>
    <property type="evidence" value="ECO:0007669"/>
    <property type="project" value="InterPro"/>
</dbReference>
<dbReference type="Proteomes" id="UP000319483">
    <property type="component" value="Unassembled WGS sequence"/>
</dbReference>
<dbReference type="RefSeq" id="WP_144091281.1">
    <property type="nucleotide sequence ID" value="NZ_VMHM01000002.1"/>
</dbReference>
<dbReference type="InterPro" id="IPR011856">
    <property type="entry name" value="tRNA_endonuc-like_dom_sf"/>
</dbReference>
<comment type="caution">
    <text evidence="2">The sequence shown here is derived from an EMBL/GenBank/DDBJ whole genome shotgun (WGS) entry which is preliminary data.</text>
</comment>
<feature type="domain" description="DUF5655" evidence="1">
    <location>
        <begin position="193"/>
        <end position="300"/>
    </location>
</feature>
<organism evidence="2 3">
    <name type="scientific">Gilliamella apicola</name>
    <dbReference type="NCBI Taxonomy" id="1196095"/>
    <lineage>
        <taxon>Bacteria</taxon>
        <taxon>Pseudomonadati</taxon>
        <taxon>Pseudomonadota</taxon>
        <taxon>Gammaproteobacteria</taxon>
        <taxon>Orbales</taxon>
        <taxon>Orbaceae</taxon>
        <taxon>Gilliamella</taxon>
    </lineage>
</organism>
<gene>
    <name evidence="2" type="ORF">FPQ15_01540</name>
</gene>
<reference evidence="2 3" key="1">
    <citation type="submission" date="2019-07" db="EMBL/GenBank/DDBJ databases">
        <title>Gilliamella genomes.</title>
        <authorList>
            <person name="Zheng H."/>
        </authorList>
    </citation>
    <scope>NUCLEOTIDE SEQUENCE [LARGE SCALE GENOMIC DNA]</scope>
    <source>
        <strain evidence="2 3">W8127</strain>
    </source>
</reference>
<proteinExistence type="predicted"/>
<dbReference type="InterPro" id="IPR043714">
    <property type="entry name" value="DUF5655"/>
</dbReference>
<name>A0A556SWJ8_9GAMM</name>
<dbReference type="Pfam" id="PF18899">
    <property type="entry name" value="DUF5655"/>
    <property type="match status" value="1"/>
</dbReference>